<protein>
    <submittedName>
        <fullName evidence="1">Uncharacterized protein</fullName>
    </submittedName>
</protein>
<reference evidence="1 2" key="1">
    <citation type="journal article" date="2004" name="Appl. Environ. Microbiol.">
        <title>Mineralization of individual congeners of linear alkylbenzenesulfonate by defined pairs of heterotrophic bacteria.</title>
        <authorList>
            <person name="Schleheck D."/>
            <person name="Knepper T.P."/>
            <person name="Fischer K."/>
            <person name="Cook A.M."/>
        </authorList>
    </citation>
    <scope>NUCLEOTIDE SEQUENCE [LARGE SCALE GENOMIC DNA]</scope>
    <source>
        <strain evidence="2">DSM 14576 / KF-1</strain>
    </source>
</reference>
<dbReference type="EMBL" id="AAUJ02000001">
    <property type="protein sequence ID" value="EED67055.1"/>
    <property type="molecule type" value="Genomic_DNA"/>
</dbReference>
<proteinExistence type="predicted"/>
<dbReference type="Proteomes" id="UP000003039">
    <property type="component" value="Unassembled WGS sequence"/>
</dbReference>
<dbReference type="RefSeq" id="WP_003054364.1">
    <property type="nucleotide sequence ID" value="NZ_AAUJ02000001.1"/>
</dbReference>
<evidence type="ECO:0000313" key="1">
    <source>
        <dbReference type="EMBL" id="EED67055.1"/>
    </source>
</evidence>
<organism evidence="1 2">
    <name type="scientific">Comamonas testosteroni (strain DSM 14576 / KF-1)</name>
    <name type="common">Pseudomonas testosteroni</name>
    <dbReference type="NCBI Taxonomy" id="399795"/>
    <lineage>
        <taxon>Bacteria</taxon>
        <taxon>Pseudomonadati</taxon>
        <taxon>Pseudomonadota</taxon>
        <taxon>Betaproteobacteria</taxon>
        <taxon>Burkholderiales</taxon>
        <taxon>Comamonadaceae</taxon>
        <taxon>Comamonas</taxon>
    </lineage>
</organism>
<gene>
    <name evidence="1" type="ORF">CtesDRAFT_PD2001</name>
</gene>
<dbReference type="AlphaFoldDB" id="B7WQR0"/>
<accession>B7WQR0</accession>
<evidence type="ECO:0000313" key="2">
    <source>
        <dbReference type="Proteomes" id="UP000003039"/>
    </source>
</evidence>
<comment type="caution">
    <text evidence="1">The sequence shown here is derived from an EMBL/GenBank/DDBJ whole genome shotgun (WGS) entry which is preliminary data.</text>
</comment>
<sequence length="91" mass="10474">MPFNFQIMNIEDDARVARVKFTYEESGYVFEHCADVLFVVNGIAVRVLCVEFDIFDNDSIMELFDRAPGQSRVQLQEQLGMLITSRQGVLH</sequence>
<name>B7WQR0_COMTK</name>